<sequence length="132" mass="14679">MLMRLYNHKRVGSESSTDPQREHWTSYGISMDILQCVVSQRLPYLVLTKALTSKLAPNVGVNCVAPGFVRTHLSDFIFQHKVIKEEMKSHTSIDRFDKADDMAAVVPFLVSDDGAYITGEVLPVSGGIPSRL</sequence>
<keyword evidence="4" id="KW-1185">Reference proteome</keyword>
<dbReference type="EMBL" id="JABFUD020000014">
    <property type="protein sequence ID" value="KAI5070059.1"/>
    <property type="molecule type" value="Genomic_DNA"/>
</dbReference>
<reference evidence="3" key="1">
    <citation type="submission" date="2021-01" db="EMBL/GenBank/DDBJ databases">
        <title>Adiantum capillus-veneris genome.</title>
        <authorList>
            <person name="Fang Y."/>
            <person name="Liao Q."/>
        </authorList>
    </citation>
    <scope>NUCLEOTIDE SEQUENCE</scope>
    <source>
        <strain evidence="3">H3</strain>
        <tissue evidence="3">Leaf</tissue>
    </source>
</reference>
<dbReference type="Pfam" id="PF13561">
    <property type="entry name" value="adh_short_C2"/>
    <property type="match status" value="1"/>
</dbReference>
<feature type="region of interest" description="Disordered" evidence="2">
    <location>
        <begin position="1"/>
        <end position="21"/>
    </location>
</feature>
<dbReference type="SUPFAM" id="SSF51735">
    <property type="entry name" value="NAD(P)-binding Rossmann-fold domains"/>
    <property type="match status" value="1"/>
</dbReference>
<dbReference type="Proteomes" id="UP000886520">
    <property type="component" value="Chromosome 14"/>
</dbReference>
<comment type="similarity">
    <text evidence="1">Belongs to the short-chain dehydrogenases/reductases (SDR) family.</text>
</comment>
<evidence type="ECO:0000313" key="3">
    <source>
        <dbReference type="EMBL" id="KAI5070059.1"/>
    </source>
</evidence>
<dbReference type="PRINTS" id="PR00081">
    <property type="entry name" value="GDHRDH"/>
</dbReference>
<evidence type="ECO:0000313" key="4">
    <source>
        <dbReference type="Proteomes" id="UP000886520"/>
    </source>
</evidence>
<comment type="caution">
    <text evidence="3">The sequence shown here is derived from an EMBL/GenBank/DDBJ whole genome shotgun (WGS) entry which is preliminary data.</text>
</comment>
<name>A0A9D4ZCF1_ADICA</name>
<dbReference type="AlphaFoldDB" id="A0A9D4ZCF1"/>
<dbReference type="Gene3D" id="3.40.50.720">
    <property type="entry name" value="NAD(P)-binding Rossmann-like Domain"/>
    <property type="match status" value="1"/>
</dbReference>
<evidence type="ECO:0000256" key="2">
    <source>
        <dbReference type="SAM" id="MobiDB-lite"/>
    </source>
</evidence>
<dbReference type="PANTHER" id="PTHR43943:SF2">
    <property type="entry name" value="DEHYDROGENASE_REDUCTASE 4"/>
    <property type="match status" value="1"/>
</dbReference>
<proteinExistence type="inferred from homology"/>
<evidence type="ECO:0000256" key="1">
    <source>
        <dbReference type="ARBA" id="ARBA00006484"/>
    </source>
</evidence>
<gene>
    <name evidence="3" type="ORF">GOP47_0014402</name>
</gene>
<dbReference type="InterPro" id="IPR002347">
    <property type="entry name" value="SDR_fam"/>
</dbReference>
<dbReference type="PANTHER" id="PTHR43943">
    <property type="entry name" value="DEHYDROGENASE/REDUCTASE (SDR FAMILY) MEMBER 4"/>
    <property type="match status" value="1"/>
</dbReference>
<protein>
    <submittedName>
        <fullName evidence="3">Uncharacterized protein</fullName>
    </submittedName>
</protein>
<feature type="compositionally biased region" description="Basic residues" evidence="2">
    <location>
        <begin position="1"/>
        <end position="10"/>
    </location>
</feature>
<dbReference type="OrthoDB" id="1684498at2759"/>
<dbReference type="InterPro" id="IPR036291">
    <property type="entry name" value="NAD(P)-bd_dom_sf"/>
</dbReference>
<accession>A0A9D4ZCF1</accession>
<organism evidence="3 4">
    <name type="scientific">Adiantum capillus-veneris</name>
    <name type="common">Maidenhair fern</name>
    <dbReference type="NCBI Taxonomy" id="13818"/>
    <lineage>
        <taxon>Eukaryota</taxon>
        <taxon>Viridiplantae</taxon>
        <taxon>Streptophyta</taxon>
        <taxon>Embryophyta</taxon>
        <taxon>Tracheophyta</taxon>
        <taxon>Polypodiopsida</taxon>
        <taxon>Polypodiidae</taxon>
        <taxon>Polypodiales</taxon>
        <taxon>Pteridineae</taxon>
        <taxon>Pteridaceae</taxon>
        <taxon>Vittarioideae</taxon>
        <taxon>Adiantum</taxon>
    </lineage>
</organism>